<reference evidence="2 3" key="1">
    <citation type="journal article" date="2020" name="Phytopathology">
        <title>Genome Sequence Resources of Colletotrichum truncatum, C. plurivorum, C. musicola, and C. sojae: Four Species Pathogenic to Soybean (Glycine max).</title>
        <authorList>
            <person name="Rogerio F."/>
            <person name="Boufleur T.R."/>
            <person name="Ciampi-Guillardi M."/>
            <person name="Sukno S.A."/>
            <person name="Thon M.R."/>
            <person name="Massola Junior N.S."/>
            <person name="Baroncelli R."/>
        </authorList>
    </citation>
    <scope>NUCLEOTIDE SEQUENCE [LARGE SCALE GENOMIC DNA]</scope>
    <source>
        <strain evidence="2 3">LFN0009</strain>
    </source>
</reference>
<keyword evidence="1" id="KW-1133">Transmembrane helix</keyword>
<evidence type="ECO:0000313" key="3">
    <source>
        <dbReference type="Proteomes" id="UP000652219"/>
    </source>
</evidence>
<dbReference type="AlphaFoldDB" id="A0A8H6MM70"/>
<dbReference type="EMBL" id="WIGN01000329">
    <property type="protein sequence ID" value="KAF6798857.1"/>
    <property type="molecule type" value="Genomic_DNA"/>
</dbReference>
<proteinExistence type="predicted"/>
<evidence type="ECO:0000256" key="1">
    <source>
        <dbReference type="SAM" id="Phobius"/>
    </source>
</evidence>
<keyword evidence="1" id="KW-0812">Transmembrane</keyword>
<dbReference type="Proteomes" id="UP000652219">
    <property type="component" value="Unassembled WGS sequence"/>
</dbReference>
<keyword evidence="1" id="KW-0472">Membrane</keyword>
<keyword evidence="3" id="KW-1185">Reference proteome</keyword>
<gene>
    <name evidence="2" type="ORF">CSOJ01_12592</name>
</gene>
<sequence length="282" mass="31421">MGSSQSSPGPKNREDVPYSPLEVLLRKEGLNSKEGLAVVNHIINHETPGRATRLLWKTEHGSLRHDYLLICVILPHSAEDEESWVRLERMGDDRYGKSRGARETAPDGLTFAAAPNKKDLSHAADRTIYDTALDSPSPTVVALAHTIRIVHEADLNYTSFLRFHHANCWWFAWQTFRTVVAEFKLEGEEKTRVLRKARMKPLGNGKLLCKEIKALGAVGYAVKALKVFPVAVPVVVVGGAVAAGLLVAYDLRRTSRKIREQVREHTNWQEQTTAASEILSAI</sequence>
<protein>
    <submittedName>
        <fullName evidence="2">Uncharacterized protein</fullName>
    </submittedName>
</protein>
<evidence type="ECO:0000313" key="2">
    <source>
        <dbReference type="EMBL" id="KAF6798857.1"/>
    </source>
</evidence>
<comment type="caution">
    <text evidence="2">The sequence shown here is derived from an EMBL/GenBank/DDBJ whole genome shotgun (WGS) entry which is preliminary data.</text>
</comment>
<accession>A0A8H6MM70</accession>
<name>A0A8H6MM70_9PEZI</name>
<organism evidence="2 3">
    <name type="scientific">Colletotrichum sojae</name>
    <dbReference type="NCBI Taxonomy" id="2175907"/>
    <lineage>
        <taxon>Eukaryota</taxon>
        <taxon>Fungi</taxon>
        <taxon>Dikarya</taxon>
        <taxon>Ascomycota</taxon>
        <taxon>Pezizomycotina</taxon>
        <taxon>Sordariomycetes</taxon>
        <taxon>Hypocreomycetidae</taxon>
        <taxon>Glomerellales</taxon>
        <taxon>Glomerellaceae</taxon>
        <taxon>Colletotrichum</taxon>
        <taxon>Colletotrichum orchidearum species complex</taxon>
    </lineage>
</organism>
<feature type="transmembrane region" description="Helical" evidence="1">
    <location>
        <begin position="227"/>
        <end position="249"/>
    </location>
</feature>